<dbReference type="AlphaFoldDB" id="A0AAX6DIH7"/>
<dbReference type="GO" id="GO:0003677">
    <property type="term" value="F:DNA binding"/>
    <property type="evidence" value="ECO:0007669"/>
    <property type="project" value="UniProtKB-KW"/>
</dbReference>
<organism evidence="10 11">
    <name type="scientific">Iris pallida</name>
    <name type="common">Sweet iris</name>
    <dbReference type="NCBI Taxonomy" id="29817"/>
    <lineage>
        <taxon>Eukaryota</taxon>
        <taxon>Viridiplantae</taxon>
        <taxon>Streptophyta</taxon>
        <taxon>Embryophyta</taxon>
        <taxon>Tracheophyta</taxon>
        <taxon>Spermatophyta</taxon>
        <taxon>Magnoliopsida</taxon>
        <taxon>Liliopsida</taxon>
        <taxon>Asparagales</taxon>
        <taxon>Iridaceae</taxon>
        <taxon>Iridoideae</taxon>
        <taxon>Irideae</taxon>
        <taxon>Iris</taxon>
    </lineage>
</organism>
<keyword evidence="7" id="KW-0238">DNA-binding</keyword>
<comment type="caution">
    <text evidence="10">The sequence shown here is derived from an EMBL/GenBank/DDBJ whole genome shotgun (WGS) entry which is preliminary data.</text>
</comment>
<dbReference type="GO" id="GO:0000712">
    <property type="term" value="P:resolution of meiotic recombination intermediates"/>
    <property type="evidence" value="ECO:0007669"/>
    <property type="project" value="TreeGrafter"/>
</dbReference>
<dbReference type="InterPro" id="IPR050634">
    <property type="entry name" value="DNA_Topoisomerase_II"/>
</dbReference>
<dbReference type="Gene3D" id="3.40.50.670">
    <property type="match status" value="1"/>
</dbReference>
<evidence type="ECO:0000256" key="4">
    <source>
        <dbReference type="ARBA" id="ARBA00022741"/>
    </source>
</evidence>
<dbReference type="PANTHER" id="PTHR10169:SF38">
    <property type="entry name" value="DNA TOPOISOMERASE 2"/>
    <property type="match status" value="1"/>
</dbReference>
<comment type="catalytic activity">
    <reaction evidence="1">
        <text>ATP-dependent breakage, passage and rejoining of double-stranded DNA.</text>
        <dbReference type="EC" id="5.6.2.2"/>
    </reaction>
</comment>
<accession>A0AAX6DIH7</accession>
<protein>
    <recommendedName>
        <fullName evidence="3">DNA topoisomerase (ATP-hydrolyzing)</fullName>
        <ecNumber evidence="3">5.6.2.2</ecNumber>
    </recommendedName>
</protein>
<dbReference type="Proteomes" id="UP001140949">
    <property type="component" value="Unassembled WGS sequence"/>
</dbReference>
<proteinExistence type="predicted"/>
<keyword evidence="8" id="KW-0413">Isomerase</keyword>
<keyword evidence="5" id="KW-0067">ATP-binding</keyword>
<evidence type="ECO:0000256" key="2">
    <source>
        <dbReference type="ARBA" id="ARBA00001946"/>
    </source>
</evidence>
<evidence type="ECO:0000313" key="10">
    <source>
        <dbReference type="EMBL" id="KAJ6791603.1"/>
    </source>
</evidence>
<dbReference type="InterPro" id="IPR031660">
    <property type="entry name" value="TOPRIM_C"/>
</dbReference>
<comment type="cofactor">
    <cofactor evidence="2">
        <name>Mg(2+)</name>
        <dbReference type="ChEBI" id="CHEBI:18420"/>
    </cofactor>
</comment>
<evidence type="ECO:0000256" key="5">
    <source>
        <dbReference type="ARBA" id="ARBA00022840"/>
    </source>
</evidence>
<evidence type="ECO:0000256" key="6">
    <source>
        <dbReference type="ARBA" id="ARBA00023029"/>
    </source>
</evidence>
<evidence type="ECO:0000256" key="3">
    <source>
        <dbReference type="ARBA" id="ARBA00012895"/>
    </source>
</evidence>
<reference evidence="10" key="2">
    <citation type="submission" date="2023-04" db="EMBL/GenBank/DDBJ databases">
        <authorList>
            <person name="Bruccoleri R.E."/>
            <person name="Oakeley E.J."/>
            <person name="Faust A.-M."/>
            <person name="Dessus-Babus S."/>
            <person name="Altorfer M."/>
            <person name="Burckhardt D."/>
            <person name="Oertli M."/>
            <person name="Naumann U."/>
            <person name="Petersen F."/>
            <person name="Wong J."/>
        </authorList>
    </citation>
    <scope>NUCLEOTIDE SEQUENCE</scope>
    <source>
        <strain evidence="10">GSM-AAB239-AS_SAM_17_03QT</strain>
        <tissue evidence="10">Leaf</tissue>
    </source>
</reference>
<reference evidence="10" key="1">
    <citation type="journal article" date="2023" name="GigaByte">
        <title>Genome assembly of the bearded iris, Iris pallida Lam.</title>
        <authorList>
            <person name="Bruccoleri R.E."/>
            <person name="Oakeley E.J."/>
            <person name="Faust A.M.E."/>
            <person name="Altorfer M."/>
            <person name="Dessus-Babus S."/>
            <person name="Burckhardt D."/>
            <person name="Oertli M."/>
            <person name="Naumann U."/>
            <person name="Petersen F."/>
            <person name="Wong J."/>
        </authorList>
    </citation>
    <scope>NUCLEOTIDE SEQUENCE</scope>
    <source>
        <strain evidence="10">GSM-AAB239-AS_SAM_17_03QT</strain>
    </source>
</reference>
<feature type="domain" description="C-terminal associated" evidence="9">
    <location>
        <begin position="55"/>
        <end position="110"/>
    </location>
</feature>
<dbReference type="GO" id="GO:0005524">
    <property type="term" value="F:ATP binding"/>
    <property type="evidence" value="ECO:0007669"/>
    <property type="project" value="UniProtKB-KW"/>
</dbReference>
<dbReference type="GO" id="GO:0003918">
    <property type="term" value="F:DNA topoisomerase type II (double strand cut, ATP-hydrolyzing) activity"/>
    <property type="evidence" value="ECO:0007669"/>
    <property type="project" value="UniProtKB-EC"/>
</dbReference>
<dbReference type="SUPFAM" id="SSF56719">
    <property type="entry name" value="Type II DNA topoisomerase"/>
    <property type="match status" value="1"/>
</dbReference>
<dbReference type="EMBL" id="JANAVB010044219">
    <property type="protein sequence ID" value="KAJ6791603.1"/>
    <property type="molecule type" value="Genomic_DNA"/>
</dbReference>
<name>A0AAX6DIH7_IRIPA</name>
<evidence type="ECO:0000313" key="11">
    <source>
        <dbReference type="Proteomes" id="UP001140949"/>
    </source>
</evidence>
<gene>
    <name evidence="10" type="ORF">M6B38_243185</name>
</gene>
<dbReference type="Pfam" id="PF16898">
    <property type="entry name" value="TOPRIM_C"/>
    <property type="match status" value="1"/>
</dbReference>
<dbReference type="EC" id="5.6.2.2" evidence="3"/>
<dbReference type="GO" id="GO:0005634">
    <property type="term" value="C:nucleus"/>
    <property type="evidence" value="ECO:0007669"/>
    <property type="project" value="TreeGrafter"/>
</dbReference>
<keyword evidence="11" id="KW-1185">Reference proteome</keyword>
<evidence type="ECO:0000256" key="8">
    <source>
        <dbReference type="ARBA" id="ARBA00023235"/>
    </source>
</evidence>
<dbReference type="PANTHER" id="PTHR10169">
    <property type="entry name" value="DNA TOPOISOMERASE/GYRASE"/>
    <property type="match status" value="1"/>
</dbReference>
<evidence type="ECO:0000256" key="7">
    <source>
        <dbReference type="ARBA" id="ARBA00023125"/>
    </source>
</evidence>
<evidence type="ECO:0000256" key="1">
    <source>
        <dbReference type="ARBA" id="ARBA00000185"/>
    </source>
</evidence>
<dbReference type="InterPro" id="IPR013760">
    <property type="entry name" value="Topo_IIA-like_dom_sf"/>
</dbReference>
<dbReference type="InterPro" id="IPR013759">
    <property type="entry name" value="Topo_IIA_B_C"/>
</dbReference>
<evidence type="ECO:0000259" key="9">
    <source>
        <dbReference type="Pfam" id="PF16898"/>
    </source>
</evidence>
<dbReference type="GO" id="GO:0000819">
    <property type="term" value="P:sister chromatid segregation"/>
    <property type="evidence" value="ECO:0007669"/>
    <property type="project" value="TreeGrafter"/>
</dbReference>
<keyword evidence="6" id="KW-0799">Topoisomerase</keyword>
<keyword evidence="4" id="KW-0547">Nucleotide-binding</keyword>
<sequence length="127" mass="14773">MQTLTAPTECLCCRFIWGGLSCRLEWHYRYTCPLGTAWKVIQFSGFVLHVLIEEGLGTSTSTEGKEYFTDLGKHKKDFVWAGEQDGYATELAFSKKKIEERKNLLRHFEAVHKCWLAKIVKQDRRLL</sequence>
<dbReference type="GO" id="GO:0006265">
    <property type="term" value="P:DNA topological change"/>
    <property type="evidence" value="ECO:0007669"/>
    <property type="project" value="InterPro"/>
</dbReference>